<organism evidence="2 3">
    <name type="scientific">Sporomusa ovata</name>
    <dbReference type="NCBI Taxonomy" id="2378"/>
    <lineage>
        <taxon>Bacteria</taxon>
        <taxon>Bacillati</taxon>
        <taxon>Bacillota</taxon>
        <taxon>Negativicutes</taxon>
        <taxon>Selenomonadales</taxon>
        <taxon>Sporomusaceae</taxon>
        <taxon>Sporomusa</taxon>
    </lineage>
</organism>
<dbReference type="RefSeq" id="WP_021168152.1">
    <property type="nucleotide sequence ID" value="NZ_CTRP01000012.1"/>
</dbReference>
<keyword evidence="1" id="KW-0812">Transmembrane</keyword>
<reference evidence="3" key="1">
    <citation type="submission" date="2015-03" db="EMBL/GenBank/DDBJ databases">
        <authorList>
            <person name="Nijsse Bart"/>
        </authorList>
    </citation>
    <scope>NUCLEOTIDE SEQUENCE [LARGE SCALE GENOMIC DNA]</scope>
</reference>
<evidence type="ECO:0000313" key="2">
    <source>
        <dbReference type="EMBL" id="CQR73369.1"/>
    </source>
</evidence>
<keyword evidence="3" id="KW-1185">Reference proteome</keyword>
<name>A0A0U1L210_9FIRM</name>
<keyword evidence="1" id="KW-1133">Transmembrane helix</keyword>
<sequence length="46" mass="5404">MFHKRKRNSMLNMDMDFDMTSMLKVVAVGAFIYQAAKFMINEIVDD</sequence>
<proteinExistence type="predicted"/>
<evidence type="ECO:0000313" key="3">
    <source>
        <dbReference type="Proteomes" id="UP000049855"/>
    </source>
</evidence>
<dbReference type="EMBL" id="CTRP01000012">
    <property type="protein sequence ID" value="CQR73369.1"/>
    <property type="molecule type" value="Genomic_DNA"/>
</dbReference>
<keyword evidence="1" id="KW-0472">Membrane</keyword>
<accession>A0A0U1L210</accession>
<gene>
    <name evidence="2" type="ORF">SpAn4DRAFT_2601</name>
</gene>
<dbReference type="Proteomes" id="UP000049855">
    <property type="component" value="Unassembled WGS sequence"/>
</dbReference>
<evidence type="ECO:0000256" key="1">
    <source>
        <dbReference type="SAM" id="Phobius"/>
    </source>
</evidence>
<protein>
    <submittedName>
        <fullName evidence="2">Uncharacterized protein</fullName>
    </submittedName>
</protein>
<dbReference type="AlphaFoldDB" id="A0A0U1L210"/>
<feature type="transmembrane region" description="Helical" evidence="1">
    <location>
        <begin position="21"/>
        <end position="40"/>
    </location>
</feature>